<reference evidence="5" key="1">
    <citation type="submission" date="2022-02" db="EMBL/GenBank/DDBJ databases">
        <authorList>
            <person name="Henning P.M."/>
            <person name="McCubbin A.G."/>
            <person name="Shore J.S."/>
        </authorList>
    </citation>
    <scope>NUCLEOTIDE SEQUENCE</scope>
    <source>
        <strain evidence="5">F60SS</strain>
        <tissue evidence="5">Leaves</tissue>
    </source>
</reference>
<name>A0A9Q0J394_9ROSI</name>
<evidence type="ECO:0000313" key="5">
    <source>
        <dbReference type="EMBL" id="KAJ4826799.1"/>
    </source>
</evidence>
<dbReference type="InterPro" id="IPR032675">
    <property type="entry name" value="LRR_dom_sf"/>
</dbReference>
<keyword evidence="2" id="KW-0677">Repeat</keyword>
<reference evidence="5" key="2">
    <citation type="journal article" date="2023" name="Plants (Basel)">
        <title>Annotation of the Turnera subulata (Passifloraceae) Draft Genome Reveals the S-Locus Evolved after the Divergence of Turneroideae from Passifloroideae in a Stepwise Manner.</title>
        <authorList>
            <person name="Henning P.M."/>
            <person name="Roalson E.H."/>
            <person name="Mir W."/>
            <person name="McCubbin A.G."/>
            <person name="Shore J.S."/>
        </authorList>
    </citation>
    <scope>NUCLEOTIDE SEQUENCE</scope>
    <source>
        <strain evidence="5">F60SS</strain>
    </source>
</reference>
<evidence type="ECO:0000259" key="4">
    <source>
        <dbReference type="Pfam" id="PF08263"/>
    </source>
</evidence>
<protein>
    <recommendedName>
        <fullName evidence="4">Leucine-rich repeat-containing N-terminal plant-type domain-containing protein</fullName>
    </recommendedName>
</protein>
<dbReference type="Pfam" id="PF08263">
    <property type="entry name" value="LRRNT_2"/>
    <property type="match status" value="1"/>
</dbReference>
<dbReference type="OrthoDB" id="852158at2759"/>
<feature type="chain" id="PRO_5040349681" description="Leucine-rich repeat-containing N-terminal plant-type domain-containing protein" evidence="3">
    <location>
        <begin position="25"/>
        <end position="99"/>
    </location>
</feature>
<comment type="caution">
    <text evidence="5">The sequence shown here is derived from an EMBL/GenBank/DDBJ whole genome shotgun (WGS) entry which is preliminary data.</text>
</comment>
<keyword evidence="6" id="KW-1185">Reference proteome</keyword>
<gene>
    <name evidence="5" type="ORF">Tsubulata_016018</name>
</gene>
<dbReference type="EMBL" id="JAKUCV010006577">
    <property type="protein sequence ID" value="KAJ4826799.1"/>
    <property type="molecule type" value="Genomic_DNA"/>
</dbReference>
<accession>A0A9Q0J394</accession>
<feature type="signal peptide" evidence="3">
    <location>
        <begin position="1"/>
        <end position="24"/>
    </location>
</feature>
<dbReference type="InterPro" id="IPR013210">
    <property type="entry name" value="LRR_N_plant-typ"/>
</dbReference>
<keyword evidence="3" id="KW-0732">Signal</keyword>
<dbReference type="Proteomes" id="UP001141552">
    <property type="component" value="Unassembled WGS sequence"/>
</dbReference>
<proteinExistence type="predicted"/>
<evidence type="ECO:0000256" key="3">
    <source>
        <dbReference type="SAM" id="SignalP"/>
    </source>
</evidence>
<dbReference type="AlphaFoldDB" id="A0A9Q0J394"/>
<evidence type="ECO:0000256" key="2">
    <source>
        <dbReference type="ARBA" id="ARBA00022737"/>
    </source>
</evidence>
<dbReference type="Gene3D" id="3.80.10.10">
    <property type="entry name" value="Ribonuclease Inhibitor"/>
    <property type="match status" value="1"/>
</dbReference>
<keyword evidence="1" id="KW-0433">Leucine-rich repeat</keyword>
<sequence length="99" mass="11236">MAHTSFFFIFLLTNLLFYSSPTSAFLPKNHPRCHDNEKSALLQFKDSFIIDRSASDDPAAYPKVEGWKLLDGEESDCCLWDGIECDEIVLSYPNGELLV</sequence>
<feature type="domain" description="Leucine-rich repeat-containing N-terminal plant-type" evidence="4">
    <location>
        <begin position="34"/>
        <end position="86"/>
    </location>
</feature>
<evidence type="ECO:0000256" key="1">
    <source>
        <dbReference type="ARBA" id="ARBA00022614"/>
    </source>
</evidence>
<evidence type="ECO:0000313" key="6">
    <source>
        <dbReference type="Proteomes" id="UP001141552"/>
    </source>
</evidence>
<organism evidence="5 6">
    <name type="scientific">Turnera subulata</name>
    <dbReference type="NCBI Taxonomy" id="218843"/>
    <lineage>
        <taxon>Eukaryota</taxon>
        <taxon>Viridiplantae</taxon>
        <taxon>Streptophyta</taxon>
        <taxon>Embryophyta</taxon>
        <taxon>Tracheophyta</taxon>
        <taxon>Spermatophyta</taxon>
        <taxon>Magnoliopsida</taxon>
        <taxon>eudicotyledons</taxon>
        <taxon>Gunneridae</taxon>
        <taxon>Pentapetalae</taxon>
        <taxon>rosids</taxon>
        <taxon>fabids</taxon>
        <taxon>Malpighiales</taxon>
        <taxon>Passifloraceae</taxon>
        <taxon>Turnera</taxon>
    </lineage>
</organism>